<proteinExistence type="inferred from homology"/>
<evidence type="ECO:0000313" key="6">
    <source>
        <dbReference type="EMBL" id="MDS1269980.1"/>
    </source>
</evidence>
<sequence length="702" mass="75946">METTPAGAGPSTESGPESGRPGPTAQRLLRQLRRSELDDAARQWVVAALRPDGGVALDACGRGEQVAEPELGAPAPAPPSIGECFLSQVQVQGYRGIGRVAQLQFPPRPGLTIVVGRNGTGKSSFAEAIESALTGRDPRWEQLPASWRDGWRNIHVEEDTLINVDVHPTGGGALRISRTWHGDSARSSRGTVTLLGAAGDSVESRRTGSLADLGWSEVLTRYRPFLSSEELGRTITGRSAELYDTLTALLGLTEVTAAERALAQACDRLAKQERRAVRELPRVREYLAASSDPRARQAVNLLDTDPPDLDQLGRIAEDNGPADRGRQLMQRRLRRLSVPERAVMTDVVHELRGAAMELAMQADTAGERAHSLVALLRTAVEHQERHATTSDCPTCGSSGVIDAGWSQRMRAEIDRLQPLAATAASAYERAEAARDQARFLLAAPPSWLPADTELGRVWAEWSTGANITDLGELADHIENVGRRLRASAQAARREATEQAADPTDGWAELAESLGSWVAEARAAQQARQLLAPASAALEWLTEAARHLREERLRPVAAHAEHIWRSLRQERHIDLEAMRLVGRGARRRVAVDVQLAGGDGTPNSPGVLSQGESQALALSICLPRALASDNPFGFLVLDDPVQAMDTETVGGLANVLSEVAQQRQIIVLTHDSRLPDAVRQAGLPATIWTIDRDETSNVWITNT</sequence>
<dbReference type="RefSeq" id="WP_310911504.1">
    <property type="nucleotide sequence ID" value="NZ_JAVLVT010000002.1"/>
</dbReference>
<protein>
    <recommendedName>
        <fullName evidence="3">Nuclease SbcCD subunit C</fullName>
    </recommendedName>
</protein>
<keyword evidence="7" id="KW-1185">Reference proteome</keyword>
<name>A0ABU2H3V5_9ACTN</name>
<feature type="region of interest" description="Disordered" evidence="4">
    <location>
        <begin position="1"/>
        <end position="24"/>
    </location>
</feature>
<evidence type="ECO:0000256" key="3">
    <source>
        <dbReference type="ARBA" id="ARBA00013368"/>
    </source>
</evidence>
<dbReference type="PANTHER" id="PTHR32114:SF2">
    <property type="entry name" value="ABC TRANSPORTER ABCH.3"/>
    <property type="match status" value="1"/>
</dbReference>
<evidence type="ECO:0000313" key="7">
    <source>
        <dbReference type="Proteomes" id="UP001250214"/>
    </source>
</evidence>
<evidence type="ECO:0000259" key="5">
    <source>
        <dbReference type="Pfam" id="PF13476"/>
    </source>
</evidence>
<dbReference type="InterPro" id="IPR027417">
    <property type="entry name" value="P-loop_NTPase"/>
</dbReference>
<comment type="similarity">
    <text evidence="1">Belongs to the SMC family. SbcC subfamily.</text>
</comment>
<evidence type="ECO:0000256" key="4">
    <source>
        <dbReference type="SAM" id="MobiDB-lite"/>
    </source>
</evidence>
<dbReference type="InterPro" id="IPR038729">
    <property type="entry name" value="Rad50/SbcC_AAA"/>
</dbReference>
<evidence type="ECO:0000256" key="1">
    <source>
        <dbReference type="ARBA" id="ARBA00006930"/>
    </source>
</evidence>
<accession>A0ABU2H3V5</accession>
<comment type="subunit">
    <text evidence="2">Heterodimer of SbcC and SbcD.</text>
</comment>
<reference evidence="7" key="1">
    <citation type="submission" date="2023-07" db="EMBL/GenBank/DDBJ databases">
        <title>Novel species in the genus Lipingzhangella isolated from Sambhar Salt Lake.</title>
        <authorList>
            <person name="Jiya N."/>
            <person name="Kajale S."/>
            <person name="Sharma A."/>
        </authorList>
    </citation>
    <scope>NUCLEOTIDE SEQUENCE [LARGE SCALE GENOMIC DNA]</scope>
    <source>
        <strain evidence="7">LS1_29</strain>
    </source>
</reference>
<gene>
    <name evidence="6" type="ORF">RIF23_06700</name>
</gene>
<evidence type="ECO:0000256" key="2">
    <source>
        <dbReference type="ARBA" id="ARBA00011322"/>
    </source>
</evidence>
<feature type="domain" description="Rad50/SbcC-type AAA" evidence="5">
    <location>
        <begin position="89"/>
        <end position="141"/>
    </location>
</feature>
<dbReference type="Proteomes" id="UP001250214">
    <property type="component" value="Unassembled WGS sequence"/>
</dbReference>
<dbReference type="SUPFAM" id="SSF52540">
    <property type="entry name" value="P-loop containing nucleoside triphosphate hydrolases"/>
    <property type="match status" value="1"/>
</dbReference>
<organism evidence="6 7">
    <name type="scientific">Lipingzhangella rawalii</name>
    <dbReference type="NCBI Taxonomy" id="2055835"/>
    <lineage>
        <taxon>Bacteria</taxon>
        <taxon>Bacillati</taxon>
        <taxon>Actinomycetota</taxon>
        <taxon>Actinomycetes</taxon>
        <taxon>Streptosporangiales</taxon>
        <taxon>Nocardiopsidaceae</taxon>
        <taxon>Lipingzhangella</taxon>
    </lineage>
</organism>
<dbReference type="Gene3D" id="3.40.50.300">
    <property type="entry name" value="P-loop containing nucleotide triphosphate hydrolases"/>
    <property type="match status" value="2"/>
</dbReference>
<dbReference type="PANTHER" id="PTHR32114">
    <property type="entry name" value="ABC TRANSPORTER ABCH.3"/>
    <property type="match status" value="1"/>
</dbReference>
<dbReference type="EMBL" id="JAVLVT010000002">
    <property type="protein sequence ID" value="MDS1269980.1"/>
    <property type="molecule type" value="Genomic_DNA"/>
</dbReference>
<dbReference type="Pfam" id="PF13476">
    <property type="entry name" value="AAA_23"/>
    <property type="match status" value="1"/>
</dbReference>
<comment type="caution">
    <text evidence="6">The sequence shown here is derived from an EMBL/GenBank/DDBJ whole genome shotgun (WGS) entry which is preliminary data.</text>
</comment>